<dbReference type="Proteomes" id="UP000537260">
    <property type="component" value="Unassembled WGS sequence"/>
</dbReference>
<evidence type="ECO:0008006" key="3">
    <source>
        <dbReference type="Google" id="ProtNLM"/>
    </source>
</evidence>
<dbReference type="EMBL" id="JACCFM010000001">
    <property type="protein sequence ID" value="NYJ19218.1"/>
    <property type="molecule type" value="Genomic_DNA"/>
</dbReference>
<reference evidence="1 2" key="1">
    <citation type="submission" date="2020-07" db="EMBL/GenBank/DDBJ databases">
        <title>Sequencing the genomes of 1000 actinobacteria strains.</title>
        <authorList>
            <person name="Klenk H.-P."/>
        </authorList>
    </citation>
    <scope>NUCLEOTIDE SEQUENCE [LARGE SCALE GENOMIC DNA]</scope>
    <source>
        <strain evidence="1 2">LI1</strain>
    </source>
</reference>
<comment type="caution">
    <text evidence="1">The sequence shown here is derived from an EMBL/GenBank/DDBJ whole genome shotgun (WGS) entry which is preliminary data.</text>
</comment>
<protein>
    <recommendedName>
        <fullName evidence="3">DNA mismatch repair protein</fullName>
    </recommendedName>
</protein>
<evidence type="ECO:0000313" key="1">
    <source>
        <dbReference type="EMBL" id="NYJ19218.1"/>
    </source>
</evidence>
<keyword evidence="2" id="KW-1185">Reference proteome</keyword>
<sequence length="74" mass="8437">MFHTESSRSGTLALVPVREGLWRVTRPNGAVLGHIERRLDPRGDRFAARRLTAAGRMLDIGLFWQRDDAAECFR</sequence>
<dbReference type="AlphaFoldDB" id="A0A7Z0ECM7"/>
<dbReference type="RefSeq" id="WP_246318350.1">
    <property type="nucleotide sequence ID" value="NZ_JACCFM010000001.1"/>
</dbReference>
<organism evidence="1 2">
    <name type="scientific">Glaciibacter psychrotolerans</name>
    <dbReference type="NCBI Taxonomy" id="670054"/>
    <lineage>
        <taxon>Bacteria</taxon>
        <taxon>Bacillati</taxon>
        <taxon>Actinomycetota</taxon>
        <taxon>Actinomycetes</taxon>
        <taxon>Micrococcales</taxon>
        <taxon>Microbacteriaceae</taxon>
        <taxon>Glaciibacter</taxon>
    </lineage>
</organism>
<proteinExistence type="predicted"/>
<evidence type="ECO:0000313" key="2">
    <source>
        <dbReference type="Proteomes" id="UP000537260"/>
    </source>
</evidence>
<name>A0A7Z0ECM7_9MICO</name>
<accession>A0A7Z0ECM7</accession>
<gene>
    <name evidence="1" type="ORF">HNR05_001009</name>
</gene>